<comment type="similarity">
    <text evidence="1">Belongs to the peptidase S58 family.</text>
</comment>
<name>A0ABN3BPF3_9MICC</name>
<evidence type="ECO:0000256" key="1">
    <source>
        <dbReference type="ARBA" id="ARBA00007068"/>
    </source>
</evidence>
<dbReference type="InterPro" id="IPR016117">
    <property type="entry name" value="ArgJ-like_dom_sf"/>
</dbReference>
<accession>A0ABN3BPF3</accession>
<organism evidence="2 3">
    <name type="scientific">Sinomonas flava</name>
    <dbReference type="NCBI Taxonomy" id="496857"/>
    <lineage>
        <taxon>Bacteria</taxon>
        <taxon>Bacillati</taxon>
        <taxon>Actinomycetota</taxon>
        <taxon>Actinomycetes</taxon>
        <taxon>Micrococcales</taxon>
        <taxon>Micrococcaceae</taxon>
        <taxon>Sinomonas</taxon>
    </lineage>
</organism>
<sequence>MGSLLDVPGIRVGHAQRVGDGWLTGVTAVVLPPGSAGGVDVRGGGPGTTETDALDPSTLVQTVDAIALCGGSAYGLAAATGVQLWLESQGQGHPVMGGVVPIVPGAVIFDLGRGGDFSARPDTAMGFAAAAAAVGPADADDAGLRGCVGAGTGAVLGRMQYKGGVGMASVRVPGGPVPGPPGMPEVSLPEGIVVGALAVVNAAGLPVFPGAQATAVAEEASAAAKVRPAGPGGPGGGGGAGGGLNTTLVVVATNAALTPAECQRLATASHAGLARALDPSHTLVDGDTVFAVSTREIAADRSSDQARVSLMMAVQIAAAEATREAILDGVLAATPVTTPFGSWAPYPTP</sequence>
<reference evidence="2 3" key="1">
    <citation type="journal article" date="2019" name="Int. J. Syst. Evol. Microbiol.">
        <title>The Global Catalogue of Microorganisms (GCM) 10K type strain sequencing project: providing services to taxonomists for standard genome sequencing and annotation.</title>
        <authorList>
            <consortium name="The Broad Institute Genomics Platform"/>
            <consortium name="The Broad Institute Genome Sequencing Center for Infectious Disease"/>
            <person name="Wu L."/>
            <person name="Ma J."/>
        </authorList>
    </citation>
    <scope>NUCLEOTIDE SEQUENCE [LARGE SCALE GENOMIC DNA]</scope>
    <source>
        <strain evidence="2 3">JCM 16034</strain>
    </source>
</reference>
<dbReference type="PANTHER" id="PTHR36512">
    <property type="entry name" value="D-AMINOPEPTIDASE"/>
    <property type="match status" value="1"/>
</dbReference>
<gene>
    <name evidence="2" type="ORF">GCM10009849_12800</name>
</gene>
<dbReference type="Gene3D" id="3.60.70.12">
    <property type="entry name" value="L-amino peptidase D-ALA esterase/amidase"/>
    <property type="match status" value="1"/>
</dbReference>
<dbReference type="SUPFAM" id="SSF56266">
    <property type="entry name" value="DmpA/ArgJ-like"/>
    <property type="match status" value="1"/>
</dbReference>
<dbReference type="RefSeq" id="WP_344298832.1">
    <property type="nucleotide sequence ID" value="NZ_BAAAQW010000003.1"/>
</dbReference>
<dbReference type="EMBL" id="BAAAQW010000003">
    <property type="protein sequence ID" value="GAA2198783.1"/>
    <property type="molecule type" value="Genomic_DNA"/>
</dbReference>
<protein>
    <submittedName>
        <fullName evidence="2">P1 family peptidase</fullName>
    </submittedName>
</protein>
<dbReference type="PANTHER" id="PTHR36512:SF3">
    <property type="entry name" value="BLR5678 PROTEIN"/>
    <property type="match status" value="1"/>
</dbReference>
<evidence type="ECO:0000313" key="3">
    <source>
        <dbReference type="Proteomes" id="UP001500432"/>
    </source>
</evidence>
<proteinExistence type="inferred from homology"/>
<comment type="caution">
    <text evidence="2">The sequence shown here is derived from an EMBL/GenBank/DDBJ whole genome shotgun (WGS) entry which is preliminary data.</text>
</comment>
<keyword evidence="3" id="KW-1185">Reference proteome</keyword>
<dbReference type="Pfam" id="PF03576">
    <property type="entry name" value="Peptidase_S58"/>
    <property type="match status" value="1"/>
</dbReference>
<dbReference type="Proteomes" id="UP001500432">
    <property type="component" value="Unassembled WGS sequence"/>
</dbReference>
<dbReference type="CDD" id="cd02252">
    <property type="entry name" value="nylC_like"/>
    <property type="match status" value="1"/>
</dbReference>
<evidence type="ECO:0000313" key="2">
    <source>
        <dbReference type="EMBL" id="GAA2198783.1"/>
    </source>
</evidence>
<dbReference type="InterPro" id="IPR005321">
    <property type="entry name" value="Peptidase_S58_DmpA"/>
</dbReference>